<dbReference type="InParanoid" id="B7P8P3"/>
<evidence type="ECO:0000313" key="1">
    <source>
        <dbReference type="EMBL" id="EEC02965.1"/>
    </source>
</evidence>
<dbReference type="EnsemblMetazoa" id="ISCW016655-RA">
    <property type="protein sequence ID" value="ISCW016655-PA"/>
    <property type="gene ID" value="ISCW016655"/>
</dbReference>
<evidence type="ECO:0000313" key="3">
    <source>
        <dbReference type="Proteomes" id="UP000001555"/>
    </source>
</evidence>
<dbReference type="EMBL" id="ABJB010643509">
    <property type="status" value="NOT_ANNOTATED_CDS"/>
    <property type="molecule type" value="Genomic_DNA"/>
</dbReference>
<dbReference type="HOGENOM" id="CLU_1679868_0_0_1"/>
<protein>
    <submittedName>
        <fullName evidence="1 2">Uncharacterized protein</fullName>
    </submittedName>
</protein>
<dbReference type="AlphaFoldDB" id="B7P8P3"/>
<reference evidence="2" key="2">
    <citation type="submission" date="2020-05" db="UniProtKB">
        <authorList>
            <consortium name="EnsemblMetazoa"/>
        </authorList>
    </citation>
    <scope>IDENTIFICATION</scope>
    <source>
        <strain evidence="2">wikel</strain>
    </source>
</reference>
<name>B7P8P3_IXOSC</name>
<dbReference type="Proteomes" id="UP000001555">
    <property type="component" value="Unassembled WGS sequence"/>
</dbReference>
<dbReference type="PaxDb" id="6945-B7P8P3"/>
<dbReference type="EMBL" id="DS658583">
    <property type="protein sequence ID" value="EEC02965.1"/>
    <property type="molecule type" value="Genomic_DNA"/>
</dbReference>
<accession>B7P8P3</accession>
<reference evidence="1 3" key="1">
    <citation type="submission" date="2008-03" db="EMBL/GenBank/DDBJ databases">
        <title>Annotation of Ixodes scapularis.</title>
        <authorList>
            <consortium name="Ixodes scapularis Genome Project Consortium"/>
            <person name="Caler E."/>
            <person name="Hannick L.I."/>
            <person name="Bidwell S."/>
            <person name="Joardar V."/>
            <person name="Thiagarajan M."/>
            <person name="Amedeo P."/>
            <person name="Galinsky K.J."/>
            <person name="Schobel S."/>
            <person name="Inman J."/>
            <person name="Hostetler J."/>
            <person name="Miller J."/>
            <person name="Hammond M."/>
            <person name="Megy K."/>
            <person name="Lawson D."/>
            <person name="Kodira C."/>
            <person name="Sutton G."/>
            <person name="Meyer J."/>
            <person name="Hill C.A."/>
            <person name="Birren B."/>
            <person name="Nene V."/>
            <person name="Collins F."/>
            <person name="Alarcon-Chaidez F."/>
            <person name="Wikel S."/>
            <person name="Strausberg R."/>
        </authorList>
    </citation>
    <scope>NUCLEOTIDE SEQUENCE [LARGE SCALE GENOMIC DNA]</scope>
    <source>
        <strain evidence="3">Wikel</strain>
        <strain evidence="1">Wikel colony</strain>
    </source>
</reference>
<dbReference type="VEuPathDB" id="VectorBase:ISCI016655"/>
<evidence type="ECO:0000313" key="2">
    <source>
        <dbReference type="EnsemblMetazoa" id="ISCW016655-PA"/>
    </source>
</evidence>
<organism>
    <name type="scientific">Ixodes scapularis</name>
    <name type="common">Black-legged tick</name>
    <name type="synonym">Deer tick</name>
    <dbReference type="NCBI Taxonomy" id="6945"/>
    <lineage>
        <taxon>Eukaryota</taxon>
        <taxon>Metazoa</taxon>
        <taxon>Ecdysozoa</taxon>
        <taxon>Arthropoda</taxon>
        <taxon>Chelicerata</taxon>
        <taxon>Arachnida</taxon>
        <taxon>Acari</taxon>
        <taxon>Parasitiformes</taxon>
        <taxon>Ixodida</taxon>
        <taxon>Ixodoidea</taxon>
        <taxon>Ixodidae</taxon>
        <taxon>Ixodinae</taxon>
        <taxon>Ixodes</taxon>
    </lineage>
</organism>
<sequence length="157" mass="18130">MKIFLVLLLKYSCQQYEPELLVVLFCVALWFRGKLRPRPGLEREVRVPVSDLDDKWKDGGTCRDRGRRRGAAHNVWTGQLRVFFFLIATPRTYVRITLSPSLLEAAYLKLTMERHISAVVVSIDRRTGEASRPQKSCSRIIVPTLCKTSCRARSRQH</sequence>
<gene>
    <name evidence="1" type="ORF">IscW_ISCW016655</name>
</gene>
<keyword evidence="3" id="KW-1185">Reference proteome</keyword>
<proteinExistence type="predicted"/>
<dbReference type="VEuPathDB" id="VectorBase:ISCW016655"/>